<dbReference type="GO" id="GO:0016740">
    <property type="term" value="F:transferase activity"/>
    <property type="evidence" value="ECO:0007669"/>
    <property type="project" value="UniProtKB-KW"/>
</dbReference>
<dbReference type="RefSeq" id="WP_345584972.1">
    <property type="nucleotide sequence ID" value="NZ_BAABJG010000001.1"/>
</dbReference>
<dbReference type="Gene3D" id="3.10.520.10">
    <property type="entry name" value="ApbE-like domains"/>
    <property type="match status" value="1"/>
</dbReference>
<dbReference type="InterPro" id="IPR003374">
    <property type="entry name" value="ApbE-like_sf"/>
</dbReference>
<dbReference type="SUPFAM" id="SSF143631">
    <property type="entry name" value="ApbE-like"/>
    <property type="match status" value="1"/>
</dbReference>
<dbReference type="Proteomes" id="UP001597180">
    <property type="component" value="Unassembled WGS sequence"/>
</dbReference>
<organism evidence="1 2">
    <name type="scientific">Paenibacillus vulneris</name>
    <dbReference type="NCBI Taxonomy" id="1133364"/>
    <lineage>
        <taxon>Bacteria</taxon>
        <taxon>Bacillati</taxon>
        <taxon>Bacillota</taxon>
        <taxon>Bacilli</taxon>
        <taxon>Bacillales</taxon>
        <taxon>Paenibacillaceae</taxon>
        <taxon>Paenibacillus</taxon>
    </lineage>
</organism>
<name>A0ABW3UZG8_9BACL</name>
<evidence type="ECO:0000313" key="2">
    <source>
        <dbReference type="Proteomes" id="UP001597180"/>
    </source>
</evidence>
<keyword evidence="2" id="KW-1185">Reference proteome</keyword>
<reference evidence="2" key="1">
    <citation type="journal article" date="2019" name="Int. J. Syst. Evol. Microbiol.">
        <title>The Global Catalogue of Microorganisms (GCM) 10K type strain sequencing project: providing services to taxonomists for standard genome sequencing and annotation.</title>
        <authorList>
            <consortium name="The Broad Institute Genomics Platform"/>
            <consortium name="The Broad Institute Genome Sequencing Center for Infectious Disease"/>
            <person name="Wu L."/>
            <person name="Ma J."/>
        </authorList>
    </citation>
    <scope>NUCLEOTIDE SEQUENCE [LARGE SCALE GENOMIC DNA]</scope>
    <source>
        <strain evidence="2">CCUG 53270</strain>
    </source>
</reference>
<dbReference type="EMBL" id="JBHTLU010000055">
    <property type="protein sequence ID" value="MFD1225070.1"/>
    <property type="molecule type" value="Genomic_DNA"/>
</dbReference>
<evidence type="ECO:0000313" key="1">
    <source>
        <dbReference type="EMBL" id="MFD1225070.1"/>
    </source>
</evidence>
<proteinExistence type="predicted"/>
<gene>
    <name evidence="1" type="ORF">ACFQ4B_33825</name>
</gene>
<protein>
    <submittedName>
        <fullName evidence="1">FAD:protein FMN transferase</fullName>
    </submittedName>
</protein>
<dbReference type="Pfam" id="PF02424">
    <property type="entry name" value="ApbE"/>
    <property type="match status" value="1"/>
</dbReference>
<comment type="caution">
    <text evidence="1">The sequence shown here is derived from an EMBL/GenBank/DDBJ whole genome shotgun (WGS) entry which is preliminary data.</text>
</comment>
<accession>A0ABW3UZG8</accession>
<dbReference type="InterPro" id="IPR024932">
    <property type="entry name" value="ApbE"/>
</dbReference>
<keyword evidence="1" id="KW-0808">Transferase</keyword>
<sequence>MLWPPWGFNYHYLTRQPILDDRTGLNTNVSFRDAELDEQVQSVLLAKPFRLDLGAVAQGFAVDLAAKELRMTEHFPIVQLNTYNDTLLT</sequence>